<dbReference type="EC" id="2.3.1.9" evidence="2"/>
<gene>
    <name evidence="2" type="ORF">AVDCRST_MAG58-2654</name>
</gene>
<dbReference type="SUPFAM" id="SSF53901">
    <property type="entry name" value="Thiolase-like"/>
    <property type="match status" value="1"/>
</dbReference>
<feature type="domain" description="Thiolase C-terminal" evidence="1">
    <location>
        <begin position="51"/>
        <end position="94"/>
    </location>
</feature>
<name>A0A6J4R1D2_9ACTN</name>
<reference evidence="2" key="1">
    <citation type="submission" date="2020-02" db="EMBL/GenBank/DDBJ databases">
        <authorList>
            <person name="Meier V. D."/>
        </authorList>
    </citation>
    <scope>NUCLEOTIDE SEQUENCE</scope>
    <source>
        <strain evidence="2">AVDCRST_MAG58</strain>
    </source>
</reference>
<accession>A0A6J4R1D2</accession>
<dbReference type="Pfam" id="PF02803">
    <property type="entry name" value="Thiolase_C"/>
    <property type="match status" value="1"/>
</dbReference>
<evidence type="ECO:0000259" key="1">
    <source>
        <dbReference type="Pfam" id="PF02803"/>
    </source>
</evidence>
<dbReference type="EMBL" id="CADCVF010000054">
    <property type="protein sequence ID" value="CAA9461349.1"/>
    <property type="molecule type" value="Genomic_DNA"/>
</dbReference>
<organism evidence="2">
    <name type="scientific">uncultured Rubrobacteraceae bacterium</name>
    <dbReference type="NCBI Taxonomy" id="349277"/>
    <lineage>
        <taxon>Bacteria</taxon>
        <taxon>Bacillati</taxon>
        <taxon>Actinomycetota</taxon>
        <taxon>Rubrobacteria</taxon>
        <taxon>Rubrobacterales</taxon>
        <taxon>Rubrobacteraceae</taxon>
        <taxon>environmental samples</taxon>
    </lineage>
</organism>
<keyword evidence="2" id="KW-0808">Transferase</keyword>
<sequence length="96" mass="10748">MVVLMKSPIFVRSFLEEEREALTAGLRSNDAFVLRRAKARRSSRPYGPWTPVGASGGRILTTLVHEMRRRDDIRYGLATMCIGVGQGIEMVLEKPA</sequence>
<dbReference type="EC" id="2.3.1.16" evidence="2"/>
<evidence type="ECO:0000313" key="2">
    <source>
        <dbReference type="EMBL" id="CAA9461349.1"/>
    </source>
</evidence>
<proteinExistence type="predicted"/>
<protein>
    <submittedName>
        <fullName evidence="2">3-ketoacyl-CoA thiolase @ Acetyl-CoA acetyltransferase</fullName>
        <ecNumber evidence="2">2.3.1.16</ecNumber>
        <ecNumber evidence="2">2.3.1.9</ecNumber>
    </submittedName>
</protein>
<dbReference type="GO" id="GO:0003985">
    <property type="term" value="F:acetyl-CoA C-acetyltransferase activity"/>
    <property type="evidence" value="ECO:0007669"/>
    <property type="project" value="UniProtKB-EC"/>
</dbReference>
<dbReference type="Gene3D" id="3.40.47.10">
    <property type="match status" value="1"/>
</dbReference>
<dbReference type="AlphaFoldDB" id="A0A6J4R1D2"/>
<dbReference type="InterPro" id="IPR016039">
    <property type="entry name" value="Thiolase-like"/>
</dbReference>
<dbReference type="InterPro" id="IPR020617">
    <property type="entry name" value="Thiolase_C"/>
</dbReference>
<keyword evidence="2" id="KW-0012">Acyltransferase</keyword>